<keyword evidence="9" id="KW-0677">Repeat</keyword>
<dbReference type="EC" id="2.3.1.30" evidence="4 13"/>
<evidence type="ECO:0000256" key="8">
    <source>
        <dbReference type="ARBA" id="ARBA00022679"/>
    </source>
</evidence>
<evidence type="ECO:0000256" key="3">
    <source>
        <dbReference type="ARBA" id="ARBA00007274"/>
    </source>
</evidence>
<evidence type="ECO:0000256" key="9">
    <source>
        <dbReference type="ARBA" id="ARBA00022737"/>
    </source>
</evidence>
<accession>A0A096BFM5</accession>
<keyword evidence="10" id="KW-0198">Cysteine biosynthesis</keyword>
<sequence>MFRIIREDIKAVFERDPAVKSLLEVILCYPGLHAIIIYRIAHWFYKRRLFLIARLLSHIGRFLTGIEIHPGAKIGKGIFIDHGMGVVIGETAEIGDNVTIYQGATLGGTGKEKGKRHPTIGNNVVISSGAKVLGPFKVGDNSKIGAGAVVLKEVPPNCTVVGIPGRIVVKDNKKVSDMKKEIDLDQVRLPDPIAQELECLKKRVTELENIVCKLKGGKDNETL</sequence>
<dbReference type="InterPro" id="IPR042122">
    <property type="entry name" value="Ser_AcTrfase_N_sf"/>
</dbReference>
<evidence type="ECO:0000256" key="7">
    <source>
        <dbReference type="ARBA" id="ARBA00022605"/>
    </source>
</evidence>
<comment type="similarity">
    <text evidence="3 13">Belongs to the transferase hexapeptide repeat family.</text>
</comment>
<protein>
    <recommendedName>
        <fullName evidence="5 13">Serine acetyltransferase</fullName>
        <ecNumber evidence="4 13">2.3.1.30</ecNumber>
    </recommendedName>
</protein>
<dbReference type="Pfam" id="PF06426">
    <property type="entry name" value="SATase_N"/>
    <property type="match status" value="1"/>
</dbReference>
<keyword evidence="11 13" id="KW-0012">Acyltransferase</keyword>
<proteinExistence type="inferred from homology"/>
<dbReference type="FunFam" id="2.160.10.10:FF:000007">
    <property type="entry name" value="Serine acetyltransferase"/>
    <property type="match status" value="1"/>
</dbReference>
<keyword evidence="7" id="KW-0028">Amino-acid biosynthesis</keyword>
<dbReference type="NCBIfam" id="TIGR01172">
    <property type="entry name" value="cysE"/>
    <property type="match status" value="1"/>
</dbReference>
<dbReference type="FunFam" id="1.10.3130.10:FF:000003">
    <property type="entry name" value="Serine acetyltransferase"/>
    <property type="match status" value="1"/>
</dbReference>
<dbReference type="InterPro" id="IPR011004">
    <property type="entry name" value="Trimer_LpxA-like_sf"/>
</dbReference>
<keyword evidence="14" id="KW-1133">Transmembrane helix</keyword>
<dbReference type="Gene3D" id="2.160.10.10">
    <property type="entry name" value="Hexapeptide repeat proteins"/>
    <property type="match status" value="1"/>
</dbReference>
<evidence type="ECO:0000313" key="17">
    <source>
        <dbReference type="Proteomes" id="UP000029622"/>
    </source>
</evidence>
<dbReference type="InterPro" id="IPR045304">
    <property type="entry name" value="LbH_SAT"/>
</dbReference>
<evidence type="ECO:0000256" key="14">
    <source>
        <dbReference type="SAM" id="Phobius"/>
    </source>
</evidence>
<dbReference type="CDD" id="cd03354">
    <property type="entry name" value="LbH_SAT"/>
    <property type="match status" value="1"/>
</dbReference>
<evidence type="ECO:0000256" key="1">
    <source>
        <dbReference type="ARBA" id="ARBA00004496"/>
    </source>
</evidence>
<dbReference type="Proteomes" id="UP000029622">
    <property type="component" value="Unassembled WGS sequence"/>
</dbReference>
<feature type="domain" description="Serine acetyltransferase N-terminal" evidence="15">
    <location>
        <begin position="3"/>
        <end position="35"/>
    </location>
</feature>
<evidence type="ECO:0000256" key="10">
    <source>
        <dbReference type="ARBA" id="ARBA00023192"/>
    </source>
</evidence>
<dbReference type="InterPro" id="IPR053376">
    <property type="entry name" value="Serine_acetyltransferase"/>
</dbReference>
<dbReference type="Pfam" id="PF00132">
    <property type="entry name" value="Hexapep"/>
    <property type="match status" value="1"/>
</dbReference>
<dbReference type="AlphaFoldDB" id="A0A096BFM5"/>
<evidence type="ECO:0000256" key="13">
    <source>
        <dbReference type="PIRNR" id="PIRNR000441"/>
    </source>
</evidence>
<reference evidence="16 17" key="1">
    <citation type="submission" date="2013-12" db="EMBL/GenBank/DDBJ databases">
        <title>Draft genome sequence of Caloranaerobacter sp. H53214.</title>
        <authorList>
            <person name="Jiang L.J."/>
            <person name="Shao Z.Z."/>
            <person name="Long M.N."/>
        </authorList>
    </citation>
    <scope>NUCLEOTIDE SEQUENCE [LARGE SCALE GENOMIC DNA]</scope>
    <source>
        <strain evidence="16 17">H53214</strain>
    </source>
</reference>
<evidence type="ECO:0000259" key="15">
    <source>
        <dbReference type="Pfam" id="PF06426"/>
    </source>
</evidence>
<dbReference type="PANTHER" id="PTHR42811">
    <property type="entry name" value="SERINE ACETYLTRANSFERASE"/>
    <property type="match status" value="1"/>
</dbReference>
<comment type="caution">
    <text evidence="16">The sequence shown here is derived from an EMBL/GenBank/DDBJ whole genome shotgun (WGS) entry which is preliminary data.</text>
</comment>
<comment type="pathway">
    <text evidence="2">Amino-acid biosynthesis; L-cysteine biosynthesis; L-cysteine from L-serine: step 1/2.</text>
</comment>
<dbReference type="UniPathway" id="UPA00136">
    <property type="reaction ID" value="UER00199"/>
</dbReference>
<dbReference type="InterPro" id="IPR005881">
    <property type="entry name" value="Ser_O-AcTrfase"/>
</dbReference>
<keyword evidence="14" id="KW-0812">Transmembrane</keyword>
<evidence type="ECO:0000256" key="4">
    <source>
        <dbReference type="ARBA" id="ARBA00013266"/>
    </source>
</evidence>
<dbReference type="Gene3D" id="1.10.3130.10">
    <property type="entry name" value="serine acetyltransferase, domain 1"/>
    <property type="match status" value="1"/>
</dbReference>
<name>A0A096BFM5_9FIRM</name>
<dbReference type="EMBL" id="AZTB01000069">
    <property type="protein sequence ID" value="KGG79657.1"/>
    <property type="molecule type" value="Genomic_DNA"/>
</dbReference>
<dbReference type="PIRSF" id="PIRSF000441">
    <property type="entry name" value="CysE"/>
    <property type="match status" value="1"/>
</dbReference>
<organism evidence="16 17">
    <name type="scientific">Caloranaerobacter azorensis H53214</name>
    <dbReference type="NCBI Taxonomy" id="1156417"/>
    <lineage>
        <taxon>Bacteria</taxon>
        <taxon>Bacillati</taxon>
        <taxon>Bacillota</taxon>
        <taxon>Tissierellia</taxon>
        <taxon>Tissierellales</taxon>
        <taxon>Thermohalobacteraceae</taxon>
        <taxon>Caloranaerobacter</taxon>
    </lineage>
</organism>
<feature type="transmembrane region" description="Helical" evidence="14">
    <location>
        <begin position="21"/>
        <end position="45"/>
    </location>
</feature>
<evidence type="ECO:0000256" key="5">
    <source>
        <dbReference type="ARBA" id="ARBA00018522"/>
    </source>
</evidence>
<comment type="subcellular location">
    <subcellularLocation>
        <location evidence="1">Cytoplasm</location>
    </subcellularLocation>
</comment>
<dbReference type="NCBIfam" id="NF041874">
    <property type="entry name" value="EPS_EpsC"/>
    <property type="match status" value="1"/>
</dbReference>
<evidence type="ECO:0000256" key="6">
    <source>
        <dbReference type="ARBA" id="ARBA00022490"/>
    </source>
</evidence>
<dbReference type="GO" id="GO:0009001">
    <property type="term" value="F:serine O-acetyltransferase activity"/>
    <property type="evidence" value="ECO:0007669"/>
    <property type="project" value="UniProtKB-EC"/>
</dbReference>
<evidence type="ECO:0000256" key="12">
    <source>
        <dbReference type="ARBA" id="ARBA00049486"/>
    </source>
</evidence>
<evidence type="ECO:0000313" key="16">
    <source>
        <dbReference type="EMBL" id="KGG79657.1"/>
    </source>
</evidence>
<dbReference type="InterPro" id="IPR001451">
    <property type="entry name" value="Hexapep"/>
</dbReference>
<dbReference type="InterPro" id="IPR010493">
    <property type="entry name" value="Ser_AcTrfase_N"/>
</dbReference>
<keyword evidence="6" id="KW-0963">Cytoplasm</keyword>
<comment type="catalytic activity">
    <reaction evidence="12 13">
        <text>L-serine + acetyl-CoA = O-acetyl-L-serine + CoA</text>
        <dbReference type="Rhea" id="RHEA:24560"/>
        <dbReference type="ChEBI" id="CHEBI:33384"/>
        <dbReference type="ChEBI" id="CHEBI:57287"/>
        <dbReference type="ChEBI" id="CHEBI:57288"/>
        <dbReference type="ChEBI" id="CHEBI:58340"/>
        <dbReference type="EC" id="2.3.1.30"/>
    </reaction>
</comment>
<evidence type="ECO:0000256" key="11">
    <source>
        <dbReference type="ARBA" id="ARBA00023315"/>
    </source>
</evidence>
<dbReference type="GO" id="GO:0006535">
    <property type="term" value="P:cysteine biosynthetic process from serine"/>
    <property type="evidence" value="ECO:0007669"/>
    <property type="project" value="InterPro"/>
</dbReference>
<keyword evidence="8 13" id="KW-0808">Transferase</keyword>
<dbReference type="STRING" id="1156417.Y919_10700"/>
<keyword evidence="14" id="KW-0472">Membrane</keyword>
<dbReference type="SUPFAM" id="SSF51161">
    <property type="entry name" value="Trimeric LpxA-like enzymes"/>
    <property type="match status" value="1"/>
</dbReference>
<evidence type="ECO:0000256" key="2">
    <source>
        <dbReference type="ARBA" id="ARBA00004876"/>
    </source>
</evidence>
<dbReference type="GO" id="GO:0005737">
    <property type="term" value="C:cytoplasm"/>
    <property type="evidence" value="ECO:0007669"/>
    <property type="project" value="UniProtKB-SubCell"/>
</dbReference>
<dbReference type="RefSeq" id="WP_035164636.1">
    <property type="nucleotide sequence ID" value="NZ_AZTB01000069.1"/>
</dbReference>
<gene>
    <name evidence="16" type="ORF">Y919_10700</name>
</gene>